<keyword evidence="7 8" id="KW-0472">Membrane</keyword>
<dbReference type="PANTHER" id="PTHR32196:SF21">
    <property type="entry name" value="ABC TRANSPORTER PERMEASE PROTEIN YPHD-RELATED"/>
    <property type="match status" value="1"/>
</dbReference>
<evidence type="ECO:0000256" key="3">
    <source>
        <dbReference type="ARBA" id="ARBA00022475"/>
    </source>
</evidence>
<evidence type="ECO:0000313" key="9">
    <source>
        <dbReference type="EMBL" id="OXC73234.1"/>
    </source>
</evidence>
<evidence type="ECO:0000256" key="7">
    <source>
        <dbReference type="ARBA" id="ARBA00023136"/>
    </source>
</evidence>
<feature type="transmembrane region" description="Helical" evidence="8">
    <location>
        <begin position="21"/>
        <end position="42"/>
    </location>
</feature>
<feature type="transmembrane region" description="Helical" evidence="8">
    <location>
        <begin position="282"/>
        <end position="300"/>
    </location>
</feature>
<feature type="transmembrane region" description="Helical" evidence="8">
    <location>
        <begin position="97"/>
        <end position="126"/>
    </location>
</feature>
<comment type="subcellular location">
    <subcellularLocation>
        <location evidence="1">Cell membrane</location>
        <topology evidence="1">Multi-pass membrane protein</topology>
    </subcellularLocation>
</comment>
<name>A0A226WPX5_CABSO</name>
<dbReference type="AlphaFoldDB" id="A0A226WPX5"/>
<comment type="caution">
    <text evidence="9">The sequence shown here is derived from an EMBL/GenBank/DDBJ whole genome shotgun (WGS) entry which is preliminary data.</text>
</comment>
<keyword evidence="3" id="KW-1003">Cell membrane</keyword>
<dbReference type="InterPro" id="IPR001851">
    <property type="entry name" value="ABC_transp_permease"/>
</dbReference>
<dbReference type="Proteomes" id="UP000214720">
    <property type="component" value="Unassembled WGS sequence"/>
</dbReference>
<reference evidence="10" key="1">
    <citation type="submission" date="2017-01" db="EMBL/GenBank/DDBJ databases">
        <title>Genome Analysis of Deinococcus marmoris KOPRI26562.</title>
        <authorList>
            <person name="Kim J.H."/>
            <person name="Oh H.-M."/>
        </authorList>
    </citation>
    <scope>NUCLEOTIDE SEQUENCE [LARGE SCALE GENOMIC DNA]</scope>
    <source>
        <strain evidence="10">PAMC 26633</strain>
    </source>
</reference>
<keyword evidence="6 8" id="KW-1133">Transmembrane helix</keyword>
<dbReference type="PANTHER" id="PTHR32196">
    <property type="entry name" value="ABC TRANSPORTER PERMEASE PROTEIN YPHD-RELATED-RELATED"/>
    <property type="match status" value="1"/>
</dbReference>
<feature type="transmembrane region" description="Helical" evidence="8">
    <location>
        <begin position="306"/>
        <end position="324"/>
    </location>
</feature>
<evidence type="ECO:0000256" key="4">
    <source>
        <dbReference type="ARBA" id="ARBA00022519"/>
    </source>
</evidence>
<dbReference type="EMBL" id="MTHB01000256">
    <property type="protein sequence ID" value="OXC73234.1"/>
    <property type="molecule type" value="Genomic_DNA"/>
</dbReference>
<proteinExistence type="predicted"/>
<dbReference type="OrthoDB" id="5083725at2"/>
<dbReference type="GO" id="GO:0022857">
    <property type="term" value="F:transmembrane transporter activity"/>
    <property type="evidence" value="ECO:0007669"/>
    <property type="project" value="InterPro"/>
</dbReference>
<keyword evidence="4" id="KW-0997">Cell inner membrane</keyword>
<evidence type="ECO:0000256" key="2">
    <source>
        <dbReference type="ARBA" id="ARBA00022448"/>
    </source>
</evidence>
<feature type="transmembrane region" description="Helical" evidence="8">
    <location>
        <begin position="172"/>
        <end position="193"/>
    </location>
</feature>
<evidence type="ECO:0000256" key="5">
    <source>
        <dbReference type="ARBA" id="ARBA00022692"/>
    </source>
</evidence>
<dbReference type="GO" id="GO:0005886">
    <property type="term" value="C:plasma membrane"/>
    <property type="evidence" value="ECO:0007669"/>
    <property type="project" value="UniProtKB-SubCell"/>
</dbReference>
<dbReference type="Pfam" id="PF02653">
    <property type="entry name" value="BPD_transp_2"/>
    <property type="match status" value="1"/>
</dbReference>
<protein>
    <submittedName>
        <fullName evidence="9">Ribose ABC transport system, permease protein RbsC</fullName>
    </submittedName>
</protein>
<keyword evidence="2" id="KW-0813">Transport</keyword>
<feature type="transmembrane region" description="Helical" evidence="8">
    <location>
        <begin position="221"/>
        <end position="241"/>
    </location>
</feature>
<dbReference type="RefSeq" id="WP_089165132.1">
    <property type="nucleotide sequence ID" value="NZ_MTHB01000256.1"/>
</dbReference>
<gene>
    <name evidence="9" type="ORF">BSU04_38475</name>
</gene>
<dbReference type="CDD" id="cd06579">
    <property type="entry name" value="TM_PBP1_transp_AraH_like"/>
    <property type="match status" value="1"/>
</dbReference>
<sequence>MRELILRPFARTAPINSLTRYALVFAFAAAIAFFAVFAPAFATLSNIDSVLLNTVAPLAIVALAMTVVASLGAVDLSVGTAVDLASLAFVTLVARHVGLPIAIVAALGAALAVGLFNGILIATFGVEPFLATLGTLFIGQSIQQLATDGGQPIYLLNQILPPAFSTLGHGRLFGVALPLYLVVALACFLHLLLARSRHGRGITVLGVQAGVARYSGLPVRALLYLAFALSAVSSGLVGLILSSNVKAYVPLAGNGYLLNAIGATFIGATLSSSHRPNVPGTLAGVLLLGFAANGLLLIGWNFYWQQVAIGILIFVVLAVGTLSSPRR</sequence>
<organism evidence="9 10">
    <name type="scientific">Caballeronia sordidicola</name>
    <name type="common">Burkholderia sordidicola</name>
    <dbReference type="NCBI Taxonomy" id="196367"/>
    <lineage>
        <taxon>Bacteria</taxon>
        <taxon>Pseudomonadati</taxon>
        <taxon>Pseudomonadota</taxon>
        <taxon>Betaproteobacteria</taxon>
        <taxon>Burkholderiales</taxon>
        <taxon>Burkholderiaceae</taxon>
        <taxon>Caballeronia</taxon>
    </lineage>
</organism>
<keyword evidence="5 8" id="KW-0812">Transmembrane</keyword>
<evidence type="ECO:0000256" key="1">
    <source>
        <dbReference type="ARBA" id="ARBA00004651"/>
    </source>
</evidence>
<feature type="transmembrane region" description="Helical" evidence="8">
    <location>
        <begin position="54"/>
        <end position="76"/>
    </location>
</feature>
<dbReference type="eggNOG" id="COG1172">
    <property type="taxonomic scope" value="Bacteria"/>
</dbReference>
<evidence type="ECO:0000256" key="6">
    <source>
        <dbReference type="ARBA" id="ARBA00022989"/>
    </source>
</evidence>
<feature type="transmembrane region" description="Helical" evidence="8">
    <location>
        <begin position="247"/>
        <end position="270"/>
    </location>
</feature>
<evidence type="ECO:0000313" key="10">
    <source>
        <dbReference type="Proteomes" id="UP000214720"/>
    </source>
</evidence>
<evidence type="ECO:0000256" key="8">
    <source>
        <dbReference type="SAM" id="Phobius"/>
    </source>
</evidence>
<accession>A0A226WPX5</accession>